<keyword evidence="4" id="KW-1185">Reference proteome</keyword>
<proteinExistence type="predicted"/>
<feature type="compositionally biased region" description="Polar residues" evidence="1">
    <location>
        <begin position="74"/>
        <end position="86"/>
    </location>
</feature>
<evidence type="ECO:0000313" key="4">
    <source>
        <dbReference type="Proteomes" id="UP000613580"/>
    </source>
</evidence>
<comment type="caution">
    <text evidence="3">The sequence shown here is derived from an EMBL/GenBank/DDBJ whole genome shotgun (WGS) entry which is preliminary data.</text>
</comment>
<evidence type="ECO:0000256" key="1">
    <source>
        <dbReference type="SAM" id="MobiDB-lite"/>
    </source>
</evidence>
<feature type="compositionally biased region" description="Low complexity" evidence="1">
    <location>
        <begin position="87"/>
        <end position="104"/>
    </location>
</feature>
<name>A0A8H6SUL9_MYCCL</name>
<dbReference type="EMBL" id="JACAZE010000010">
    <property type="protein sequence ID" value="KAF7305400.1"/>
    <property type="molecule type" value="Genomic_DNA"/>
</dbReference>
<feature type="transmembrane region" description="Helical" evidence="2">
    <location>
        <begin position="113"/>
        <end position="135"/>
    </location>
</feature>
<feature type="region of interest" description="Disordered" evidence="1">
    <location>
        <begin position="216"/>
        <end position="246"/>
    </location>
</feature>
<keyword evidence="2" id="KW-1133">Transmembrane helix</keyword>
<keyword evidence="2" id="KW-0812">Transmembrane</keyword>
<dbReference type="Proteomes" id="UP000613580">
    <property type="component" value="Unassembled WGS sequence"/>
</dbReference>
<reference evidence="3" key="1">
    <citation type="submission" date="2020-05" db="EMBL/GenBank/DDBJ databases">
        <title>Mycena genomes resolve the evolution of fungal bioluminescence.</title>
        <authorList>
            <person name="Tsai I.J."/>
        </authorList>
    </citation>
    <scope>NUCLEOTIDE SEQUENCE</scope>
    <source>
        <strain evidence="3">110903Hualien_Pintung</strain>
    </source>
</reference>
<evidence type="ECO:0000313" key="3">
    <source>
        <dbReference type="EMBL" id="KAF7305400.1"/>
    </source>
</evidence>
<dbReference type="AlphaFoldDB" id="A0A8H6SUL9"/>
<sequence>MYLQWRSSSFDCPETNSAGEQLSHIVDDTETGLSTLECTYGDEMDSCVYLNGVLADGPGDCPEAPAPASSPGGNTTPAQAVTQTMVSPKSSTPSSSRSASSSSASAALSPSTAAGIAIGAIGVVVFAVLLAFCVIHVRRRRQRSGSGPASSESILTPFRVPLRSGHAGSASRAARKALEHTQGRLRDSEQSAESENDVLRERVRILEQELHYRREDYDGEMPVGPPMYTSTAARSLSGVPSQPEVV</sequence>
<organism evidence="3 4">
    <name type="scientific">Mycena chlorophos</name>
    <name type="common">Agaric fungus</name>
    <name type="synonym">Agaricus chlorophos</name>
    <dbReference type="NCBI Taxonomy" id="658473"/>
    <lineage>
        <taxon>Eukaryota</taxon>
        <taxon>Fungi</taxon>
        <taxon>Dikarya</taxon>
        <taxon>Basidiomycota</taxon>
        <taxon>Agaricomycotina</taxon>
        <taxon>Agaricomycetes</taxon>
        <taxon>Agaricomycetidae</taxon>
        <taxon>Agaricales</taxon>
        <taxon>Marasmiineae</taxon>
        <taxon>Mycenaceae</taxon>
        <taxon>Mycena</taxon>
    </lineage>
</organism>
<gene>
    <name evidence="3" type="ORF">HMN09_00792400</name>
</gene>
<feature type="compositionally biased region" description="Polar residues" evidence="1">
    <location>
        <begin position="228"/>
        <end position="240"/>
    </location>
</feature>
<evidence type="ECO:0000256" key="2">
    <source>
        <dbReference type="SAM" id="Phobius"/>
    </source>
</evidence>
<feature type="region of interest" description="Disordered" evidence="1">
    <location>
        <begin position="61"/>
        <end position="104"/>
    </location>
</feature>
<protein>
    <submittedName>
        <fullName evidence="3">Uncharacterized protein</fullName>
    </submittedName>
</protein>
<feature type="compositionally biased region" description="Basic and acidic residues" evidence="1">
    <location>
        <begin position="176"/>
        <end position="189"/>
    </location>
</feature>
<keyword evidence="2" id="KW-0472">Membrane</keyword>
<feature type="compositionally biased region" description="Low complexity" evidence="1">
    <location>
        <begin position="163"/>
        <end position="172"/>
    </location>
</feature>
<feature type="region of interest" description="Disordered" evidence="1">
    <location>
        <begin position="160"/>
        <end position="197"/>
    </location>
</feature>
<accession>A0A8H6SUL9</accession>